<gene>
    <name evidence="2" type="ORF">E7272_08815</name>
</gene>
<dbReference type="Gene3D" id="3.30.70.100">
    <property type="match status" value="1"/>
</dbReference>
<accession>A0A927UBP3</accession>
<reference evidence="2" key="1">
    <citation type="submission" date="2019-04" db="EMBL/GenBank/DDBJ databases">
        <title>Evolution of Biomass-Degrading Anaerobic Consortia Revealed by Metagenomics.</title>
        <authorList>
            <person name="Peng X."/>
        </authorList>
    </citation>
    <scope>NUCLEOTIDE SEQUENCE</scope>
    <source>
        <strain evidence="2">SIG311</strain>
    </source>
</reference>
<dbReference type="Proteomes" id="UP000766246">
    <property type="component" value="Unassembled WGS sequence"/>
</dbReference>
<name>A0A927UBP3_9FIRM</name>
<comment type="caution">
    <text evidence="2">The sequence shown here is derived from an EMBL/GenBank/DDBJ whole genome shotgun (WGS) entry which is preliminary data.</text>
</comment>
<evidence type="ECO:0000259" key="1">
    <source>
        <dbReference type="PROSITE" id="PS51502"/>
    </source>
</evidence>
<organism evidence="2 3">
    <name type="scientific">Pseudobutyrivibrio ruminis</name>
    <dbReference type="NCBI Taxonomy" id="46206"/>
    <lineage>
        <taxon>Bacteria</taxon>
        <taxon>Bacillati</taxon>
        <taxon>Bacillota</taxon>
        <taxon>Clostridia</taxon>
        <taxon>Lachnospirales</taxon>
        <taxon>Lachnospiraceae</taxon>
        <taxon>Pseudobutyrivibrio</taxon>
    </lineage>
</organism>
<evidence type="ECO:0000313" key="2">
    <source>
        <dbReference type="EMBL" id="MBE5919933.1"/>
    </source>
</evidence>
<feature type="domain" description="Stress-response A/B barrel" evidence="1">
    <location>
        <begin position="2"/>
        <end position="98"/>
    </location>
</feature>
<sequence length="100" mass="11027">MVKKVVIWKLQDKCFGPNLGTIKANIKTKLENLNGQIPGLESIAVETECLSSSTGDIAAEATFESEDAFKNYQKHELRLAATKDAIVPFVDTTTHVEFEV</sequence>
<dbReference type="SUPFAM" id="SSF54909">
    <property type="entry name" value="Dimeric alpha+beta barrel"/>
    <property type="match status" value="1"/>
</dbReference>
<evidence type="ECO:0000313" key="3">
    <source>
        <dbReference type="Proteomes" id="UP000766246"/>
    </source>
</evidence>
<dbReference type="SMART" id="SM00886">
    <property type="entry name" value="Dabb"/>
    <property type="match status" value="1"/>
</dbReference>
<protein>
    <submittedName>
        <fullName evidence="2">Dabb family protein</fullName>
    </submittedName>
</protein>
<dbReference type="PROSITE" id="PS51502">
    <property type="entry name" value="S_R_A_B_BARREL"/>
    <property type="match status" value="1"/>
</dbReference>
<dbReference type="InterPro" id="IPR013097">
    <property type="entry name" value="Dabb"/>
</dbReference>
<proteinExistence type="predicted"/>
<dbReference type="AlphaFoldDB" id="A0A927UBP3"/>
<dbReference type="Pfam" id="PF07876">
    <property type="entry name" value="Dabb"/>
    <property type="match status" value="1"/>
</dbReference>
<dbReference type="InterPro" id="IPR011008">
    <property type="entry name" value="Dimeric_a/b-barrel"/>
</dbReference>
<dbReference type="EMBL" id="SVER01000021">
    <property type="protein sequence ID" value="MBE5919933.1"/>
    <property type="molecule type" value="Genomic_DNA"/>
</dbReference>